<evidence type="ECO:0000256" key="3">
    <source>
        <dbReference type="ARBA" id="ARBA00022989"/>
    </source>
</evidence>
<dbReference type="Pfam" id="PF00083">
    <property type="entry name" value="Sugar_tr"/>
    <property type="match status" value="1"/>
</dbReference>
<dbReference type="PROSITE" id="PS50850">
    <property type="entry name" value="MFS"/>
    <property type="match status" value="1"/>
</dbReference>
<feature type="transmembrane region" description="Helical" evidence="5">
    <location>
        <begin position="298"/>
        <end position="316"/>
    </location>
</feature>
<evidence type="ECO:0000313" key="8">
    <source>
        <dbReference type="Proteomes" id="UP000239724"/>
    </source>
</evidence>
<dbReference type="InterPro" id="IPR005829">
    <property type="entry name" value="Sugar_transporter_CS"/>
</dbReference>
<comment type="subcellular location">
    <subcellularLocation>
        <location evidence="1">Membrane</location>
        <topology evidence="1">Multi-pass membrane protein</topology>
    </subcellularLocation>
</comment>
<dbReference type="InterPro" id="IPR036259">
    <property type="entry name" value="MFS_trans_sf"/>
</dbReference>
<feature type="transmembrane region" description="Helical" evidence="5">
    <location>
        <begin position="230"/>
        <end position="250"/>
    </location>
</feature>
<feature type="transmembrane region" description="Helical" evidence="5">
    <location>
        <begin position="173"/>
        <end position="193"/>
    </location>
</feature>
<dbReference type="Pfam" id="PF07690">
    <property type="entry name" value="MFS_1"/>
    <property type="match status" value="1"/>
</dbReference>
<feature type="transmembrane region" description="Helical" evidence="5">
    <location>
        <begin position="363"/>
        <end position="382"/>
    </location>
</feature>
<evidence type="ECO:0000259" key="6">
    <source>
        <dbReference type="PROSITE" id="PS50850"/>
    </source>
</evidence>
<keyword evidence="8" id="KW-1185">Reference proteome</keyword>
<feature type="transmembrane region" description="Helical" evidence="5">
    <location>
        <begin position="22"/>
        <end position="45"/>
    </location>
</feature>
<dbReference type="OrthoDB" id="5368493at2"/>
<keyword evidence="4 5" id="KW-0472">Membrane</keyword>
<dbReference type="RefSeq" id="WP_104520212.1">
    <property type="nucleotide sequence ID" value="NZ_NHRY01000198.1"/>
</dbReference>
<dbReference type="GO" id="GO:0046943">
    <property type="term" value="F:carboxylic acid transmembrane transporter activity"/>
    <property type="evidence" value="ECO:0007669"/>
    <property type="project" value="TreeGrafter"/>
</dbReference>
<protein>
    <recommendedName>
        <fullName evidence="6">Major facilitator superfamily (MFS) profile domain-containing protein</fullName>
    </recommendedName>
</protein>
<dbReference type="PANTHER" id="PTHR23508:SF10">
    <property type="entry name" value="CARBOXYLIC ACID TRANSPORTER PROTEIN HOMOLOG"/>
    <property type="match status" value="1"/>
</dbReference>
<feature type="transmembrane region" description="Helical" evidence="5">
    <location>
        <begin position="94"/>
        <end position="117"/>
    </location>
</feature>
<dbReference type="PROSITE" id="PS00216">
    <property type="entry name" value="SUGAR_TRANSPORT_1"/>
    <property type="match status" value="1"/>
</dbReference>
<dbReference type="GO" id="GO:0005886">
    <property type="term" value="C:plasma membrane"/>
    <property type="evidence" value="ECO:0007669"/>
    <property type="project" value="TreeGrafter"/>
</dbReference>
<comment type="caution">
    <text evidence="7">The sequence shown here is derived from an EMBL/GenBank/DDBJ whole genome shotgun (WGS) entry which is preliminary data.</text>
</comment>
<feature type="transmembrane region" description="Helical" evidence="5">
    <location>
        <begin position="388"/>
        <end position="409"/>
    </location>
</feature>
<evidence type="ECO:0000256" key="1">
    <source>
        <dbReference type="ARBA" id="ARBA00004141"/>
    </source>
</evidence>
<accession>A0A2S6N8W5</accession>
<feature type="transmembrane region" description="Helical" evidence="5">
    <location>
        <begin position="322"/>
        <end position="342"/>
    </location>
</feature>
<dbReference type="InterPro" id="IPR011701">
    <property type="entry name" value="MFS"/>
</dbReference>
<dbReference type="EMBL" id="NHRY01000198">
    <property type="protein sequence ID" value="PPQ31054.1"/>
    <property type="molecule type" value="Genomic_DNA"/>
</dbReference>
<evidence type="ECO:0000313" key="7">
    <source>
        <dbReference type="EMBL" id="PPQ31054.1"/>
    </source>
</evidence>
<name>A0A2S6N8W5_RHOGL</name>
<dbReference type="InterPro" id="IPR005828">
    <property type="entry name" value="MFS_sugar_transport-like"/>
</dbReference>
<gene>
    <name evidence="7" type="ORF">CCS01_18030</name>
</gene>
<keyword evidence="3 5" id="KW-1133">Transmembrane helix</keyword>
<dbReference type="SUPFAM" id="SSF103473">
    <property type="entry name" value="MFS general substrate transporter"/>
    <property type="match status" value="1"/>
</dbReference>
<reference evidence="7 8" key="1">
    <citation type="journal article" date="2018" name="Arch. Microbiol.">
        <title>New insights into the metabolic potential of the phototrophic purple bacterium Rhodopila globiformis DSM 161(T) from its draft genome sequence and evidence for a vanadium-dependent nitrogenase.</title>
        <authorList>
            <person name="Imhoff J.F."/>
            <person name="Rahn T."/>
            <person name="Kunzel S."/>
            <person name="Neulinger S.C."/>
        </authorList>
    </citation>
    <scope>NUCLEOTIDE SEQUENCE [LARGE SCALE GENOMIC DNA]</scope>
    <source>
        <strain evidence="7 8">DSM 161</strain>
    </source>
</reference>
<dbReference type="PROSITE" id="PS00217">
    <property type="entry name" value="SUGAR_TRANSPORT_2"/>
    <property type="match status" value="1"/>
</dbReference>
<dbReference type="Proteomes" id="UP000239724">
    <property type="component" value="Unassembled WGS sequence"/>
</dbReference>
<feature type="domain" description="Major facilitator superfamily (MFS) profile" evidence="6">
    <location>
        <begin position="24"/>
        <end position="414"/>
    </location>
</feature>
<evidence type="ECO:0000256" key="4">
    <source>
        <dbReference type="ARBA" id="ARBA00023136"/>
    </source>
</evidence>
<proteinExistence type="predicted"/>
<evidence type="ECO:0000256" key="2">
    <source>
        <dbReference type="ARBA" id="ARBA00022692"/>
    </source>
</evidence>
<dbReference type="AlphaFoldDB" id="A0A2S6N8W5"/>
<evidence type="ECO:0000256" key="5">
    <source>
        <dbReference type="SAM" id="Phobius"/>
    </source>
</evidence>
<dbReference type="PANTHER" id="PTHR23508">
    <property type="entry name" value="CARBOXYLIC ACID TRANSPORTER PROTEIN HOMOLOG"/>
    <property type="match status" value="1"/>
</dbReference>
<sequence length="425" mass="47255">MTTVAGRMKPVPWWQEPTKEQWLAWTAAWLGWTLDAFDFTIFLLIMLPISQEFHVPLTAVTAVFTLTLWMRLVGATASGWLADRIGRKKPLMISIAWFSACNFFAGLSPAFWFLFLFRTLLGIGMGAEWPCGASLAMESWPVRSRGFMAGVLQASWGLGAVLSSAAYGLLYDWIGWRGLLMIGVLPAFAILFVRRYVQESPVWIENRRLQRTLQREVRVPLVRIFRRGQLFNTLTACWWMASAFIVGYSIGGMFPTYLQKEMHFSPALVALPVMLQSLMFFLTGSLWGGLADRIGRRWAIIIPALLTIPITPLYLFTGDYALIVTFFTLQGAFGGGGMHVLYPAYLSERFPTEVRATATGFTYHQGAIFGGLVAPIITYFAINWHIGFAIPMLIGTILGAVSTAAAVLLGPETRGTVFSAELATD</sequence>
<organism evidence="7 8">
    <name type="scientific">Rhodopila globiformis</name>
    <name type="common">Rhodopseudomonas globiformis</name>
    <dbReference type="NCBI Taxonomy" id="1071"/>
    <lineage>
        <taxon>Bacteria</taxon>
        <taxon>Pseudomonadati</taxon>
        <taxon>Pseudomonadota</taxon>
        <taxon>Alphaproteobacteria</taxon>
        <taxon>Acetobacterales</taxon>
        <taxon>Acetobacteraceae</taxon>
        <taxon>Rhodopila</taxon>
    </lineage>
</organism>
<keyword evidence="2 5" id="KW-0812">Transmembrane</keyword>
<dbReference type="InterPro" id="IPR020846">
    <property type="entry name" value="MFS_dom"/>
</dbReference>
<feature type="transmembrane region" description="Helical" evidence="5">
    <location>
        <begin position="57"/>
        <end position="82"/>
    </location>
</feature>
<feature type="transmembrane region" description="Helical" evidence="5">
    <location>
        <begin position="270"/>
        <end position="291"/>
    </location>
</feature>
<dbReference type="Gene3D" id="1.20.1250.20">
    <property type="entry name" value="MFS general substrate transporter like domains"/>
    <property type="match status" value="2"/>
</dbReference>